<dbReference type="STRING" id="1544798.LH29_03810"/>
<dbReference type="EMBL" id="JRHC01000001">
    <property type="protein sequence ID" value="KJF44605.1"/>
    <property type="molecule type" value="Genomic_DNA"/>
</dbReference>
<reference evidence="1 2" key="1">
    <citation type="submission" date="2014-09" db="EMBL/GenBank/DDBJ databases">
        <title>Draft Genome Sequence of Draconibacterium sp. JN14CK-3.</title>
        <authorList>
            <person name="Dong C."/>
            <person name="Lai Q."/>
            <person name="Shao Z."/>
        </authorList>
    </citation>
    <scope>NUCLEOTIDE SEQUENCE [LARGE SCALE GENOMIC DNA]</scope>
    <source>
        <strain evidence="1 2">JN14CK-3</strain>
    </source>
</reference>
<keyword evidence="2" id="KW-1185">Reference proteome</keyword>
<evidence type="ECO:0000313" key="1">
    <source>
        <dbReference type="EMBL" id="KJF44605.1"/>
    </source>
</evidence>
<name>A0A0D8JC93_9BACT</name>
<dbReference type="AlphaFoldDB" id="A0A0D8JC93"/>
<dbReference type="InterPro" id="IPR046228">
    <property type="entry name" value="DUF6261"/>
</dbReference>
<organism evidence="1 2">
    <name type="scientific">Draconibacterium sediminis</name>
    <dbReference type="NCBI Taxonomy" id="1544798"/>
    <lineage>
        <taxon>Bacteria</taxon>
        <taxon>Pseudomonadati</taxon>
        <taxon>Bacteroidota</taxon>
        <taxon>Bacteroidia</taxon>
        <taxon>Marinilabiliales</taxon>
        <taxon>Prolixibacteraceae</taxon>
        <taxon>Draconibacterium</taxon>
    </lineage>
</organism>
<gene>
    <name evidence="1" type="ORF">LH29_03810</name>
</gene>
<sequence>MQRLTNYKLKFKIMIDNLMSTSRVTEVDAVSMRMLGAYQTTSLNTDQHLSAMFTGLESLSAALTAAINRGKAESDLEEKDEARDTQIRALYYVVMGFLHHPDAAIRQAAETVDKVFAKYGVSITGESYATESSLISSLLNDLSVQKIKDAIAILPGCADVITALQAAQQAFEAARITYEQEKAEESTQASATKQKPELVALINEKIVVYLRAMEVVDVETYGAFARTIATIIAENNEVVKKRRKKQEPVD</sequence>
<proteinExistence type="predicted"/>
<protein>
    <submittedName>
        <fullName evidence="1">Uncharacterized protein</fullName>
    </submittedName>
</protein>
<evidence type="ECO:0000313" key="2">
    <source>
        <dbReference type="Proteomes" id="UP000032544"/>
    </source>
</evidence>
<accession>A0A0D8JC93</accession>
<dbReference type="Pfam" id="PF19775">
    <property type="entry name" value="DUF6261"/>
    <property type="match status" value="1"/>
</dbReference>
<comment type="caution">
    <text evidence="1">The sequence shown here is derived from an EMBL/GenBank/DDBJ whole genome shotgun (WGS) entry which is preliminary data.</text>
</comment>
<dbReference type="Proteomes" id="UP000032544">
    <property type="component" value="Unassembled WGS sequence"/>
</dbReference>